<reference evidence="2 3" key="1">
    <citation type="submission" date="2020-04" db="EMBL/GenBank/DDBJ databases">
        <title>Genomic insights into acetone-butanol-ethanol (ABE) fermentation by sequencing solventogenic clostridia strains.</title>
        <authorList>
            <person name="Brown S."/>
        </authorList>
    </citation>
    <scope>NUCLEOTIDE SEQUENCE [LARGE SCALE GENOMIC DNA]</scope>
    <source>
        <strain evidence="2 3">DJ011</strain>
    </source>
</reference>
<organism evidence="2 3">
    <name type="scientific">Clostridium tetanomorphum</name>
    <dbReference type="NCBI Taxonomy" id="1553"/>
    <lineage>
        <taxon>Bacteria</taxon>
        <taxon>Bacillati</taxon>
        <taxon>Bacillota</taxon>
        <taxon>Clostridia</taxon>
        <taxon>Eubacteriales</taxon>
        <taxon>Clostridiaceae</taxon>
        <taxon>Clostridium</taxon>
    </lineage>
</organism>
<sequence length="308" mass="35623">MIDKNIKHIIDKELEYIYVTEELKKETLQKCKRNKACFKNTLIFNKGFKALALVCTLLFMFVFSYFLSYHSLNKGQKNYSVKDNGKGQEKKSIENKVEYNIEKHISKDELKGKEIAKGEKTAKDIEIKPQKRDEKKLKRDNVSVDINTEKKENIKESAVKIPDIKESEEAEGTENTKNISADNNEKLMMSRAMKKEPIEEKIKQAEEFWNGEVPLPSYIPEGYKMEGIDTYAKEGTKFINITYKKEKSYFKVEGIKGEHKELTITNLENPIKGEEKAKEVKINKEGVSYILKGDVKDDILQKIAESID</sequence>
<protein>
    <recommendedName>
        <fullName evidence="4">DUF4367 domain-containing protein</fullName>
    </recommendedName>
</protein>
<proteinExistence type="predicted"/>
<keyword evidence="1" id="KW-0812">Transmembrane</keyword>
<evidence type="ECO:0000313" key="3">
    <source>
        <dbReference type="Proteomes" id="UP000563151"/>
    </source>
</evidence>
<evidence type="ECO:0000256" key="1">
    <source>
        <dbReference type="SAM" id="Phobius"/>
    </source>
</evidence>
<dbReference type="AlphaFoldDB" id="A0A923J0H4"/>
<accession>A0A923J0H4</accession>
<dbReference type="EMBL" id="JAAZWO010000010">
    <property type="protein sequence ID" value="MBC2398082.1"/>
    <property type="molecule type" value="Genomic_DNA"/>
</dbReference>
<dbReference type="RefSeq" id="WP_035144144.1">
    <property type="nucleotide sequence ID" value="NZ_JAAZWO010000010.1"/>
</dbReference>
<gene>
    <name evidence="2" type="ORF">HGG79_09885</name>
</gene>
<feature type="transmembrane region" description="Helical" evidence="1">
    <location>
        <begin position="48"/>
        <end position="67"/>
    </location>
</feature>
<comment type="caution">
    <text evidence="2">The sequence shown here is derived from an EMBL/GenBank/DDBJ whole genome shotgun (WGS) entry which is preliminary data.</text>
</comment>
<keyword evidence="3" id="KW-1185">Reference proteome</keyword>
<name>A0A923J0H4_CLOTT</name>
<keyword evidence="1" id="KW-0472">Membrane</keyword>
<dbReference type="Proteomes" id="UP000563151">
    <property type="component" value="Unassembled WGS sequence"/>
</dbReference>
<evidence type="ECO:0008006" key="4">
    <source>
        <dbReference type="Google" id="ProtNLM"/>
    </source>
</evidence>
<evidence type="ECO:0000313" key="2">
    <source>
        <dbReference type="EMBL" id="MBC2398082.1"/>
    </source>
</evidence>
<keyword evidence="1" id="KW-1133">Transmembrane helix</keyword>